<dbReference type="OrthoDB" id="512920at2759"/>
<evidence type="ECO:0000313" key="5">
    <source>
        <dbReference type="RefSeq" id="XP_022103839.1"/>
    </source>
</evidence>
<dbReference type="CDD" id="cd03801">
    <property type="entry name" value="GT4_PimA-like"/>
    <property type="match status" value="1"/>
</dbReference>
<evidence type="ECO:0000313" key="4">
    <source>
        <dbReference type="RefSeq" id="XP_022103838.1"/>
    </source>
</evidence>
<sequence length="352" mass="38772">MKVLLLSALKTCTGNCCTAQRISDYLQEAGHDSLLADNDAFSSSSEFNQHIAKMGADCVLAIHAYRSGRLLLECPVPYSIVFGGTDVNEHHRNHDRLVTMTAAVAKARFLVSFNKPMRDQALALWPDIDSKLHIQPQGIVTSPSSRFDFHQHLQATCGIPKDSSVFLLVAGLRLVKDPLYLVHKFSEWHLKHGDVYLVIVGPSLDQQFTEKVKTTVKRLPGVEILDPLSQGDCHKAMQDSTALVNSSLSEGMSTAILEAMDLCVPVVARSIPGNRTLITHGQTGLLYETPQEFIRLADNLLASPDQRAAITRQAKEFVDAHHSPQDERCTYVSLVKGMVSDQWSAAGQDRST</sequence>
<protein>
    <submittedName>
        <fullName evidence="4 5">Glycosyltransferase 1 domain-containing protein 1-like isoform X1</fullName>
    </submittedName>
</protein>
<dbReference type="Proteomes" id="UP000694845">
    <property type="component" value="Unplaced"/>
</dbReference>
<feature type="domain" description="Glycosyl transferase family 1" evidence="2">
    <location>
        <begin position="158"/>
        <end position="316"/>
    </location>
</feature>
<organism evidence="3 6">
    <name type="scientific">Acanthaster planci</name>
    <name type="common">Crown-of-thorns starfish</name>
    <dbReference type="NCBI Taxonomy" id="133434"/>
    <lineage>
        <taxon>Eukaryota</taxon>
        <taxon>Metazoa</taxon>
        <taxon>Echinodermata</taxon>
        <taxon>Eleutherozoa</taxon>
        <taxon>Asterozoa</taxon>
        <taxon>Asteroidea</taxon>
        <taxon>Valvatacea</taxon>
        <taxon>Valvatida</taxon>
        <taxon>Acanthasteridae</taxon>
        <taxon>Acanthaster</taxon>
    </lineage>
</organism>
<evidence type="ECO:0000313" key="6">
    <source>
        <dbReference type="RefSeq" id="XP_022103840.1"/>
    </source>
</evidence>
<dbReference type="SUPFAM" id="SSF53756">
    <property type="entry name" value="UDP-Glycosyltransferase/glycogen phosphorylase"/>
    <property type="match status" value="1"/>
</dbReference>
<dbReference type="Pfam" id="PF00534">
    <property type="entry name" value="Glycos_transf_1"/>
    <property type="match status" value="1"/>
</dbReference>
<dbReference type="PANTHER" id="PTHR46660">
    <property type="match status" value="1"/>
</dbReference>
<dbReference type="GeneID" id="110986349"/>
<dbReference type="RefSeq" id="XP_022103838.1">
    <property type="nucleotide sequence ID" value="XM_022248146.1"/>
</dbReference>
<dbReference type="KEGG" id="aplc:110986349"/>
<dbReference type="Gene3D" id="3.40.50.2000">
    <property type="entry name" value="Glycogen Phosphorylase B"/>
    <property type="match status" value="2"/>
</dbReference>
<dbReference type="InterPro" id="IPR001296">
    <property type="entry name" value="Glyco_trans_1"/>
</dbReference>
<dbReference type="RefSeq" id="XP_022103840.1">
    <property type="nucleotide sequence ID" value="XM_022248148.1"/>
</dbReference>
<dbReference type="GO" id="GO:0016757">
    <property type="term" value="F:glycosyltransferase activity"/>
    <property type="evidence" value="ECO:0007669"/>
    <property type="project" value="UniProtKB-KW"/>
</dbReference>
<evidence type="ECO:0000259" key="2">
    <source>
        <dbReference type="Pfam" id="PF00534"/>
    </source>
</evidence>
<evidence type="ECO:0000313" key="3">
    <source>
        <dbReference type="Proteomes" id="UP000694845"/>
    </source>
</evidence>
<name>A0A8B7ZG48_ACAPL</name>
<dbReference type="PANTHER" id="PTHR46660:SF2">
    <property type="entry name" value="GLYCOSYLTRANSFERASE 1 DOMAIN-CONTAINING PROTEIN 1"/>
    <property type="match status" value="1"/>
</dbReference>
<keyword evidence="3" id="KW-1185">Reference proteome</keyword>
<dbReference type="OMA" id="FSEWHSE"/>
<proteinExistence type="predicted"/>
<dbReference type="InterPro" id="IPR052622">
    <property type="entry name" value="Glycosyltransferase_G1"/>
</dbReference>
<keyword evidence="1" id="KW-0328">Glycosyltransferase</keyword>
<gene>
    <name evidence="4 5 6" type="primary">LOC110986349</name>
</gene>
<dbReference type="AlphaFoldDB" id="A0A8B7ZG48"/>
<evidence type="ECO:0000256" key="1">
    <source>
        <dbReference type="ARBA" id="ARBA00022676"/>
    </source>
</evidence>
<keyword evidence="1" id="KW-0808">Transferase</keyword>
<accession>A0A8B7ZG48</accession>
<dbReference type="RefSeq" id="XP_022103839.1">
    <property type="nucleotide sequence ID" value="XM_022248147.1"/>
</dbReference>
<reference evidence="4 5" key="1">
    <citation type="submission" date="2025-04" db="UniProtKB">
        <authorList>
            <consortium name="RefSeq"/>
        </authorList>
    </citation>
    <scope>IDENTIFICATION</scope>
</reference>